<keyword evidence="3" id="KW-1185">Reference proteome</keyword>
<name>A0A1H6WZH5_9BACT</name>
<dbReference type="AlphaFoldDB" id="A0A1H6WZH5"/>
<dbReference type="Gene3D" id="3.30.1330.80">
    <property type="entry name" value="Hypothetical protein, similar to alpha- acetolactate decarboxylase, domain 2"/>
    <property type="match status" value="1"/>
</dbReference>
<protein>
    <recommendedName>
        <fullName evidence="1">PPC domain-containing protein</fullName>
    </recommendedName>
</protein>
<organism evidence="2 3">
    <name type="scientific">Dyadobacter koreensis</name>
    <dbReference type="NCBI Taxonomy" id="408657"/>
    <lineage>
        <taxon>Bacteria</taxon>
        <taxon>Pseudomonadati</taxon>
        <taxon>Bacteroidota</taxon>
        <taxon>Cytophagia</taxon>
        <taxon>Cytophagales</taxon>
        <taxon>Spirosomataceae</taxon>
        <taxon>Dyadobacter</taxon>
    </lineage>
</organism>
<dbReference type="InterPro" id="IPR005175">
    <property type="entry name" value="PPC_dom"/>
</dbReference>
<dbReference type="EMBL" id="FNXY01000005">
    <property type="protein sequence ID" value="SEJ19737.1"/>
    <property type="molecule type" value="Genomic_DNA"/>
</dbReference>
<dbReference type="Pfam" id="PF03479">
    <property type="entry name" value="PCC"/>
    <property type="match status" value="1"/>
</dbReference>
<dbReference type="SUPFAM" id="SSF117856">
    <property type="entry name" value="AF0104/ALDC/Ptd012-like"/>
    <property type="match status" value="1"/>
</dbReference>
<dbReference type="PANTHER" id="PTHR34988">
    <property type="entry name" value="PROTEIN, PUTATIVE-RELATED"/>
    <property type="match status" value="1"/>
</dbReference>
<dbReference type="Proteomes" id="UP000199532">
    <property type="component" value="Unassembled WGS sequence"/>
</dbReference>
<sequence>MPGHYEFIMAGHFFINSKLLKTANVSFNDKKAWNDFGDIILKTSYQQPIKIMKYLLLLFLSITFFVQNAPAQNTNSQKRYIRVPAGYLMVLRQGDDIFEQLETLAMKEKIKSANFTGMGFVNARFGFFNKETKEYDPREFSEVEMASMNGSVAWQKEKVSLHVHGVVTDKSFQAFGGHMLAATVSTGSVEIMITLHDKKLERVMEQPLGANVLNLGNK</sequence>
<dbReference type="STRING" id="408657.SAMN04487995_3719"/>
<evidence type="ECO:0000313" key="3">
    <source>
        <dbReference type="Proteomes" id="UP000199532"/>
    </source>
</evidence>
<reference evidence="2 3" key="1">
    <citation type="submission" date="2016-10" db="EMBL/GenBank/DDBJ databases">
        <authorList>
            <person name="de Groot N.N."/>
        </authorList>
    </citation>
    <scope>NUCLEOTIDE SEQUENCE [LARGE SCALE GENOMIC DNA]</scope>
    <source>
        <strain evidence="2 3">DSM 19938</strain>
    </source>
</reference>
<evidence type="ECO:0000259" key="1">
    <source>
        <dbReference type="PROSITE" id="PS51742"/>
    </source>
</evidence>
<gene>
    <name evidence="2" type="ORF">SAMN04487995_3719</name>
</gene>
<feature type="domain" description="PPC" evidence="1">
    <location>
        <begin position="81"/>
        <end position="216"/>
    </location>
</feature>
<dbReference type="CDD" id="cd11378">
    <property type="entry name" value="DUF296"/>
    <property type="match status" value="1"/>
</dbReference>
<evidence type="ECO:0000313" key="2">
    <source>
        <dbReference type="EMBL" id="SEJ19737.1"/>
    </source>
</evidence>
<dbReference type="PROSITE" id="PS51742">
    <property type="entry name" value="PPC"/>
    <property type="match status" value="1"/>
</dbReference>
<dbReference type="PANTHER" id="PTHR34988:SF1">
    <property type="entry name" value="DNA-BINDING PROTEIN"/>
    <property type="match status" value="1"/>
</dbReference>
<proteinExistence type="predicted"/>
<accession>A0A1H6WZH5</accession>